<evidence type="ECO:0000256" key="2">
    <source>
        <dbReference type="ARBA" id="ARBA00022679"/>
    </source>
</evidence>
<feature type="active site" evidence="5">
    <location>
        <position position="404"/>
    </location>
</feature>
<evidence type="ECO:0000256" key="5">
    <source>
        <dbReference type="PROSITE-ProRule" id="PRU10015"/>
    </source>
</evidence>
<dbReference type="Gene3D" id="2.40.50.140">
    <property type="entry name" value="Nucleic acid-binding proteins"/>
    <property type="match status" value="1"/>
</dbReference>
<evidence type="ECO:0000256" key="4">
    <source>
        <dbReference type="PROSITE-ProRule" id="PRU01024"/>
    </source>
</evidence>
<sequence length="450" mass="48648">YGGAGVLRHDGWVVLVRGAFPGDRVRARIRKRRRAHGEAELSEILRPSPERVEPACPHHGVCGGCALQGLDPEAQTRCKADQALQLLRRIGRFSPETCAPPWSGEPWFYRNKMEFTFGRRAWLTRAELARGLPFPPGPSLGLHPAGRFDGVFDVEDCRLQSPLSNRVVAEARALARARGLPAYDTRDDEGLLRHLVVRHSAAGADCLLALVARDDDPRLDALARDLVARLPEVTGVVALINRRRAMIAQGDEQRTLAGEPSWGESLAGLNLRIGAASFFQSQTRGAEALIAELLDLARIAGGERVLDLYCGAGAFSLPLARAGARVLGVEVVAPAVAEARANAAANGIEAAAFLCAAVEEKARQAWEDERWDLVLVDPPRSGLHPRALEKLVALAPPRIAYVSCNPSTLARDAGALVAAGFSPRRLRVFDLFPQTPHLESVLLLERSPGA</sequence>
<dbReference type="Proteomes" id="UP000748308">
    <property type="component" value="Unassembled WGS sequence"/>
</dbReference>
<evidence type="ECO:0000256" key="1">
    <source>
        <dbReference type="ARBA" id="ARBA00022603"/>
    </source>
</evidence>
<dbReference type="InterPro" id="IPR002792">
    <property type="entry name" value="TRAM_dom"/>
</dbReference>
<organism evidence="7 8">
    <name type="scientific">Eiseniibacteriota bacterium</name>
    <dbReference type="NCBI Taxonomy" id="2212470"/>
    <lineage>
        <taxon>Bacteria</taxon>
        <taxon>Candidatus Eiseniibacteriota</taxon>
    </lineage>
</organism>
<keyword evidence="3 4" id="KW-0949">S-adenosyl-L-methionine</keyword>
<accession>A0A937XDE6</accession>
<dbReference type="Pfam" id="PF05958">
    <property type="entry name" value="tRNA_U5-meth_tr"/>
    <property type="match status" value="1"/>
</dbReference>
<feature type="active site" description="Nucleophile" evidence="4">
    <location>
        <position position="404"/>
    </location>
</feature>
<feature type="binding site" evidence="4">
    <location>
        <position position="309"/>
    </location>
    <ligand>
        <name>S-adenosyl-L-methionine</name>
        <dbReference type="ChEBI" id="CHEBI:59789"/>
    </ligand>
</feature>
<reference evidence="7" key="1">
    <citation type="submission" date="2019-03" db="EMBL/GenBank/DDBJ databases">
        <title>Lake Tanganyika Metagenome-Assembled Genomes (MAGs).</title>
        <authorList>
            <person name="Tran P."/>
        </authorList>
    </citation>
    <scope>NUCLEOTIDE SEQUENCE</scope>
    <source>
        <strain evidence="7">M_DeepCast_400m_m2_100</strain>
    </source>
</reference>
<evidence type="ECO:0000259" key="6">
    <source>
        <dbReference type="PROSITE" id="PS50926"/>
    </source>
</evidence>
<comment type="caution">
    <text evidence="7">The sequence shown here is derived from an EMBL/GenBank/DDBJ whole genome shotgun (WGS) entry which is preliminary data.</text>
</comment>
<dbReference type="Gene3D" id="3.40.50.150">
    <property type="entry name" value="Vaccinia Virus protein VP39"/>
    <property type="match status" value="1"/>
</dbReference>
<dbReference type="PROSITE" id="PS01231">
    <property type="entry name" value="TRMA_2"/>
    <property type="match status" value="1"/>
</dbReference>
<dbReference type="InterPro" id="IPR030390">
    <property type="entry name" value="MeTrfase_TrmA_AS"/>
</dbReference>
<dbReference type="CDD" id="cd02440">
    <property type="entry name" value="AdoMet_MTases"/>
    <property type="match status" value="1"/>
</dbReference>
<dbReference type="GO" id="GO:0070041">
    <property type="term" value="F:rRNA (uridine-C5-)-methyltransferase activity"/>
    <property type="evidence" value="ECO:0007669"/>
    <property type="project" value="TreeGrafter"/>
</dbReference>
<feature type="binding site" evidence="4">
    <location>
        <position position="280"/>
    </location>
    <ligand>
        <name>S-adenosyl-L-methionine</name>
        <dbReference type="ChEBI" id="CHEBI:59789"/>
    </ligand>
</feature>
<gene>
    <name evidence="7" type="primary">rlmD</name>
    <name evidence="7" type="ORF">FJY75_14215</name>
</gene>
<feature type="non-terminal residue" evidence="7">
    <location>
        <position position="1"/>
    </location>
</feature>
<keyword evidence="2 4" id="KW-0808">Transferase</keyword>
<dbReference type="PROSITE" id="PS51687">
    <property type="entry name" value="SAM_MT_RNA_M5U"/>
    <property type="match status" value="1"/>
</dbReference>
<dbReference type="InterPro" id="IPR029063">
    <property type="entry name" value="SAM-dependent_MTases_sf"/>
</dbReference>
<dbReference type="NCBIfam" id="TIGR00479">
    <property type="entry name" value="rumA"/>
    <property type="match status" value="1"/>
</dbReference>
<evidence type="ECO:0000256" key="3">
    <source>
        <dbReference type="ARBA" id="ARBA00022691"/>
    </source>
</evidence>
<dbReference type="SUPFAM" id="SSF53335">
    <property type="entry name" value="S-adenosyl-L-methionine-dependent methyltransferases"/>
    <property type="match status" value="1"/>
</dbReference>
<dbReference type="InterPro" id="IPR012340">
    <property type="entry name" value="NA-bd_OB-fold"/>
</dbReference>
<evidence type="ECO:0000313" key="8">
    <source>
        <dbReference type="Proteomes" id="UP000748308"/>
    </source>
</evidence>
<keyword evidence="1 4" id="KW-0489">Methyltransferase</keyword>
<dbReference type="PROSITE" id="PS01230">
    <property type="entry name" value="TRMA_1"/>
    <property type="match status" value="1"/>
</dbReference>
<name>A0A937XDE6_UNCEI</name>
<dbReference type="EC" id="2.1.1.190" evidence="7"/>
<feature type="binding site" evidence="4">
    <location>
        <position position="377"/>
    </location>
    <ligand>
        <name>S-adenosyl-L-methionine</name>
        <dbReference type="ChEBI" id="CHEBI:59789"/>
    </ligand>
</feature>
<dbReference type="InterPro" id="IPR030391">
    <property type="entry name" value="MeTrfase_TrmA_CS"/>
</dbReference>
<feature type="domain" description="TRAM" evidence="6">
    <location>
        <begin position="1"/>
        <end position="43"/>
    </location>
</feature>
<dbReference type="PANTHER" id="PTHR11061">
    <property type="entry name" value="RNA M5U METHYLTRANSFERASE"/>
    <property type="match status" value="1"/>
</dbReference>
<feature type="binding site" evidence="4">
    <location>
        <position position="330"/>
    </location>
    <ligand>
        <name>S-adenosyl-L-methionine</name>
        <dbReference type="ChEBI" id="CHEBI:59789"/>
    </ligand>
</feature>
<dbReference type="Gene3D" id="2.40.50.1070">
    <property type="match status" value="1"/>
</dbReference>
<dbReference type="GO" id="GO:0070475">
    <property type="term" value="P:rRNA base methylation"/>
    <property type="evidence" value="ECO:0007669"/>
    <property type="project" value="TreeGrafter"/>
</dbReference>
<protein>
    <submittedName>
        <fullName evidence="7">23S rRNA (Uracil(1939)-C(5))-methyltransferase RlmD</fullName>
        <ecNumber evidence="7">2.1.1.190</ecNumber>
    </submittedName>
</protein>
<dbReference type="PROSITE" id="PS50926">
    <property type="entry name" value="TRAM"/>
    <property type="match status" value="1"/>
</dbReference>
<dbReference type="AlphaFoldDB" id="A0A937XDE6"/>
<dbReference type="EMBL" id="VGIY01000585">
    <property type="protein sequence ID" value="MBM3318997.1"/>
    <property type="molecule type" value="Genomic_DNA"/>
</dbReference>
<evidence type="ECO:0000313" key="7">
    <source>
        <dbReference type="EMBL" id="MBM3318997.1"/>
    </source>
</evidence>
<proteinExistence type="inferred from homology"/>
<dbReference type="InterPro" id="IPR010280">
    <property type="entry name" value="U5_MeTrfase_fam"/>
</dbReference>
<dbReference type="SUPFAM" id="SSF50249">
    <property type="entry name" value="Nucleic acid-binding proteins"/>
    <property type="match status" value="1"/>
</dbReference>
<dbReference type="PANTHER" id="PTHR11061:SF30">
    <property type="entry name" value="TRNA (URACIL(54)-C(5))-METHYLTRANSFERASE"/>
    <property type="match status" value="1"/>
</dbReference>
<comment type="similarity">
    <text evidence="4">Belongs to the class I-like SAM-binding methyltransferase superfamily. RNA M5U methyltransferase family.</text>
</comment>